<keyword evidence="6" id="KW-0539">Nucleus</keyword>
<comment type="caution">
    <text evidence="9">The sequence shown here is derived from an EMBL/GenBank/DDBJ whole genome shotgun (WGS) entry which is preliminary data.</text>
</comment>
<dbReference type="PANTHER" id="PTHR16171:SF7">
    <property type="entry name" value="DNA REPAIR PROTEIN RAD2"/>
    <property type="match status" value="1"/>
</dbReference>
<dbReference type="InterPro" id="IPR006085">
    <property type="entry name" value="XPG_DNA_repair_N"/>
</dbReference>
<keyword evidence="10" id="KW-1185">Reference proteome</keyword>
<dbReference type="CDD" id="cd09868">
    <property type="entry name" value="PIN_XPG_RAD2"/>
    <property type="match status" value="1"/>
</dbReference>
<dbReference type="PANTHER" id="PTHR16171">
    <property type="entry name" value="DNA REPAIR PROTEIN COMPLEMENTING XP-G CELLS-RELATED"/>
    <property type="match status" value="1"/>
</dbReference>
<dbReference type="Pfam" id="PF00752">
    <property type="entry name" value="XPG_N"/>
    <property type="match status" value="1"/>
</dbReference>
<keyword evidence="3" id="KW-0378">Hydrolase</keyword>
<reference evidence="9" key="1">
    <citation type="submission" date="2013-04" db="EMBL/GenBank/DDBJ databases">
        <authorList>
            <person name="Qu J."/>
            <person name="Murali S.C."/>
            <person name="Bandaranaike D."/>
            <person name="Bellair M."/>
            <person name="Blankenburg K."/>
            <person name="Chao H."/>
            <person name="Dinh H."/>
            <person name="Doddapaneni H."/>
            <person name="Downs B."/>
            <person name="Dugan-Rocha S."/>
            <person name="Elkadiri S."/>
            <person name="Gnanaolivu R.D."/>
            <person name="Hernandez B."/>
            <person name="Javaid M."/>
            <person name="Jayaseelan J.C."/>
            <person name="Lee S."/>
            <person name="Li M."/>
            <person name="Ming W."/>
            <person name="Munidasa M."/>
            <person name="Muniz J."/>
            <person name="Nguyen L."/>
            <person name="Ongeri F."/>
            <person name="Osuji N."/>
            <person name="Pu L.-L."/>
            <person name="Puazo M."/>
            <person name="Qu C."/>
            <person name="Quiroz J."/>
            <person name="Raj R."/>
            <person name="Weissenberger G."/>
            <person name="Xin Y."/>
            <person name="Zou X."/>
            <person name="Han Y."/>
            <person name="Richards S."/>
            <person name="Worley K."/>
            <person name="Muzny D."/>
            <person name="Gibbs R."/>
        </authorList>
    </citation>
    <scope>NUCLEOTIDE SEQUENCE</scope>
    <source>
        <strain evidence="9">Sampled in the wild</strain>
    </source>
</reference>
<dbReference type="GO" id="GO:0006289">
    <property type="term" value="P:nucleotide-excision repair"/>
    <property type="evidence" value="ECO:0007669"/>
    <property type="project" value="InterPro"/>
</dbReference>
<dbReference type="PRINTS" id="PR00066">
    <property type="entry name" value="XRODRMPGMNTG"/>
</dbReference>
<feature type="domain" description="XPG N-terminal" evidence="8">
    <location>
        <begin position="1"/>
        <end position="98"/>
    </location>
</feature>
<keyword evidence="3" id="KW-0540">Nuclease</keyword>
<dbReference type="Proteomes" id="UP000792457">
    <property type="component" value="Unassembled WGS sequence"/>
</dbReference>
<evidence type="ECO:0000256" key="2">
    <source>
        <dbReference type="ARBA" id="ARBA00005283"/>
    </source>
</evidence>
<evidence type="ECO:0000259" key="8">
    <source>
        <dbReference type="SMART" id="SM00485"/>
    </source>
</evidence>
<dbReference type="SMART" id="SM00485">
    <property type="entry name" value="XPGN"/>
    <property type="match status" value="1"/>
</dbReference>
<dbReference type="OrthoDB" id="31113at2759"/>
<proteinExistence type="inferred from homology"/>
<protein>
    <recommendedName>
        <fullName evidence="8">XPG N-terminal domain-containing protein</fullName>
    </recommendedName>
</protein>
<name>A0A8K0K272_LADFU</name>
<comment type="subcellular location">
    <subcellularLocation>
        <location evidence="1">Nucleus</location>
    </subcellularLocation>
</comment>
<sequence length="301" mass="34348">MGIHGLWKLLEPAGRDVTLESLENKILAIDVSLWLHQAQQGTLKGEVKNHPNAHLLTLFHRISKLLYYRIKPVFVFDGVAPALKKKTIAIRNQRKQVIVERAEEIRQKLLRSLAKSGVINATLQKKILKPSPSPSKTKKASTDADEEMYNLPPMPVKGDLSPVEEHSEESWGSEGEELLGYYEGENSSEKSEKSSKEWKKWTKWVDPHEVNLQDETFKSLPVEVRREILTDLKEARKESSWGRLHKMPKNLDSFSSFQMSRLLHRRKVQEEWEGVEKELAATEIKGASLGELEAILSEKGV</sequence>
<dbReference type="GO" id="GO:0016788">
    <property type="term" value="F:hydrolase activity, acting on ester bonds"/>
    <property type="evidence" value="ECO:0007669"/>
    <property type="project" value="InterPro"/>
</dbReference>
<dbReference type="InterPro" id="IPR019974">
    <property type="entry name" value="XPG_CS"/>
</dbReference>
<reference evidence="9" key="2">
    <citation type="submission" date="2017-10" db="EMBL/GenBank/DDBJ databases">
        <title>Ladona fulva Genome sequencing and assembly.</title>
        <authorList>
            <person name="Murali S."/>
            <person name="Richards S."/>
            <person name="Bandaranaike D."/>
            <person name="Bellair M."/>
            <person name="Blankenburg K."/>
            <person name="Chao H."/>
            <person name="Dinh H."/>
            <person name="Doddapaneni H."/>
            <person name="Dugan-Rocha S."/>
            <person name="Elkadiri S."/>
            <person name="Gnanaolivu R."/>
            <person name="Hernandez B."/>
            <person name="Skinner E."/>
            <person name="Javaid M."/>
            <person name="Lee S."/>
            <person name="Li M."/>
            <person name="Ming W."/>
            <person name="Munidasa M."/>
            <person name="Muniz J."/>
            <person name="Nguyen L."/>
            <person name="Hughes D."/>
            <person name="Osuji N."/>
            <person name="Pu L.-L."/>
            <person name="Puazo M."/>
            <person name="Qu C."/>
            <person name="Quiroz J."/>
            <person name="Raj R."/>
            <person name="Weissenberger G."/>
            <person name="Xin Y."/>
            <person name="Zou X."/>
            <person name="Han Y."/>
            <person name="Worley K."/>
            <person name="Muzny D."/>
            <person name="Gibbs R."/>
        </authorList>
    </citation>
    <scope>NUCLEOTIDE SEQUENCE</scope>
    <source>
        <strain evidence="9">Sampled in the wild</strain>
    </source>
</reference>
<dbReference type="InterPro" id="IPR001044">
    <property type="entry name" value="XPG/Rad2_eukaryotes"/>
</dbReference>
<feature type="region of interest" description="Disordered" evidence="7">
    <location>
        <begin position="128"/>
        <end position="175"/>
    </location>
</feature>
<dbReference type="InterPro" id="IPR006084">
    <property type="entry name" value="XPG/Rad2"/>
</dbReference>
<evidence type="ECO:0000313" key="10">
    <source>
        <dbReference type="Proteomes" id="UP000792457"/>
    </source>
</evidence>
<dbReference type="EMBL" id="KZ308283">
    <property type="protein sequence ID" value="KAG8226466.1"/>
    <property type="molecule type" value="Genomic_DNA"/>
</dbReference>
<evidence type="ECO:0000256" key="7">
    <source>
        <dbReference type="SAM" id="MobiDB-lite"/>
    </source>
</evidence>
<evidence type="ECO:0000256" key="1">
    <source>
        <dbReference type="ARBA" id="ARBA00004123"/>
    </source>
</evidence>
<dbReference type="PROSITE" id="PS00841">
    <property type="entry name" value="XPG_1"/>
    <property type="match status" value="1"/>
</dbReference>
<keyword evidence="5" id="KW-0234">DNA repair</keyword>
<dbReference type="Gene3D" id="3.40.50.1010">
    <property type="entry name" value="5'-nuclease"/>
    <property type="match status" value="1"/>
</dbReference>
<dbReference type="GO" id="GO:0005634">
    <property type="term" value="C:nucleus"/>
    <property type="evidence" value="ECO:0007669"/>
    <property type="project" value="UniProtKB-SubCell"/>
</dbReference>
<dbReference type="AlphaFoldDB" id="A0A8K0K272"/>
<dbReference type="PRINTS" id="PR00853">
    <property type="entry name" value="XPGRADSUPER"/>
</dbReference>
<evidence type="ECO:0000256" key="3">
    <source>
        <dbReference type="ARBA" id="ARBA00022759"/>
    </source>
</evidence>
<evidence type="ECO:0000256" key="6">
    <source>
        <dbReference type="ARBA" id="ARBA00023242"/>
    </source>
</evidence>
<evidence type="ECO:0000313" key="9">
    <source>
        <dbReference type="EMBL" id="KAG8226466.1"/>
    </source>
</evidence>
<dbReference type="GO" id="GO:0004520">
    <property type="term" value="F:DNA endonuclease activity"/>
    <property type="evidence" value="ECO:0007669"/>
    <property type="project" value="TreeGrafter"/>
</dbReference>
<evidence type="ECO:0000256" key="4">
    <source>
        <dbReference type="ARBA" id="ARBA00022763"/>
    </source>
</evidence>
<dbReference type="InterPro" id="IPR029060">
    <property type="entry name" value="PIN-like_dom_sf"/>
</dbReference>
<comment type="similarity">
    <text evidence="2">Belongs to the XPG/RAD2 endonuclease family. XPG subfamily.</text>
</comment>
<evidence type="ECO:0000256" key="5">
    <source>
        <dbReference type="ARBA" id="ARBA00023204"/>
    </source>
</evidence>
<keyword evidence="4" id="KW-0227">DNA damage</keyword>
<keyword evidence="3" id="KW-0255">Endonuclease</keyword>
<organism evidence="9 10">
    <name type="scientific">Ladona fulva</name>
    <name type="common">Scarce chaser dragonfly</name>
    <name type="synonym">Libellula fulva</name>
    <dbReference type="NCBI Taxonomy" id="123851"/>
    <lineage>
        <taxon>Eukaryota</taxon>
        <taxon>Metazoa</taxon>
        <taxon>Ecdysozoa</taxon>
        <taxon>Arthropoda</taxon>
        <taxon>Hexapoda</taxon>
        <taxon>Insecta</taxon>
        <taxon>Pterygota</taxon>
        <taxon>Palaeoptera</taxon>
        <taxon>Odonata</taxon>
        <taxon>Epiprocta</taxon>
        <taxon>Anisoptera</taxon>
        <taxon>Libelluloidea</taxon>
        <taxon>Libellulidae</taxon>
        <taxon>Ladona</taxon>
    </lineage>
</organism>
<feature type="non-terminal residue" evidence="9">
    <location>
        <position position="301"/>
    </location>
</feature>
<accession>A0A8K0K272</accession>
<dbReference type="SUPFAM" id="SSF88723">
    <property type="entry name" value="PIN domain-like"/>
    <property type="match status" value="1"/>
</dbReference>
<dbReference type="GO" id="GO:0003697">
    <property type="term" value="F:single-stranded DNA binding"/>
    <property type="evidence" value="ECO:0007669"/>
    <property type="project" value="InterPro"/>
</dbReference>
<gene>
    <name evidence="9" type="ORF">J437_LFUL009780</name>
</gene>